<dbReference type="AlphaFoldDB" id="A0A0F8YVC7"/>
<gene>
    <name evidence="1" type="ORF">LCGC14_3048550</name>
</gene>
<organism evidence="1">
    <name type="scientific">marine sediment metagenome</name>
    <dbReference type="NCBI Taxonomy" id="412755"/>
    <lineage>
        <taxon>unclassified sequences</taxon>
        <taxon>metagenomes</taxon>
        <taxon>ecological metagenomes</taxon>
    </lineage>
</organism>
<evidence type="ECO:0000313" key="1">
    <source>
        <dbReference type="EMBL" id="KKK58029.1"/>
    </source>
</evidence>
<reference evidence="1" key="1">
    <citation type="journal article" date="2015" name="Nature">
        <title>Complex archaea that bridge the gap between prokaryotes and eukaryotes.</title>
        <authorList>
            <person name="Spang A."/>
            <person name="Saw J.H."/>
            <person name="Jorgensen S.L."/>
            <person name="Zaremba-Niedzwiedzka K."/>
            <person name="Martijn J."/>
            <person name="Lind A.E."/>
            <person name="van Eijk R."/>
            <person name="Schleper C."/>
            <person name="Guy L."/>
            <person name="Ettema T.J."/>
        </authorList>
    </citation>
    <scope>NUCLEOTIDE SEQUENCE</scope>
</reference>
<feature type="non-terminal residue" evidence="1">
    <location>
        <position position="72"/>
    </location>
</feature>
<dbReference type="EMBL" id="LAZR01064182">
    <property type="protein sequence ID" value="KKK58029.1"/>
    <property type="molecule type" value="Genomic_DNA"/>
</dbReference>
<accession>A0A0F8YVC7</accession>
<name>A0A0F8YVC7_9ZZZZ</name>
<sequence>MSHPHLRHAGCLLACLALVAPAGGGAPAPSTRPAAGARDVGAAGIEIKLPARLETRVCAARYGTHLVMKCLG</sequence>
<proteinExistence type="predicted"/>
<comment type="caution">
    <text evidence="1">The sequence shown here is derived from an EMBL/GenBank/DDBJ whole genome shotgun (WGS) entry which is preliminary data.</text>
</comment>
<protein>
    <submittedName>
        <fullName evidence="1">Uncharacterized protein</fullName>
    </submittedName>
</protein>